<dbReference type="OrthoDB" id="166134at2759"/>
<evidence type="ECO:0000313" key="2">
    <source>
        <dbReference type="EMBL" id="SUZ08711.1"/>
    </source>
</evidence>
<organism evidence="2">
    <name type="scientific">Blumeria graminis f. sp. tritici 96224</name>
    <dbReference type="NCBI Taxonomy" id="1268274"/>
    <lineage>
        <taxon>Eukaryota</taxon>
        <taxon>Fungi</taxon>
        <taxon>Dikarya</taxon>
        <taxon>Ascomycota</taxon>
        <taxon>Pezizomycotina</taxon>
        <taxon>Leotiomycetes</taxon>
        <taxon>Erysiphales</taxon>
        <taxon>Erysiphaceae</taxon>
        <taxon>Blumeria</taxon>
    </lineage>
</organism>
<sequence length="119" mass="12805">MSGRKLGGGKILGNRKSLAPAPVPDSHQKTLSAISSATNLFSPPDSISTEQNGLHDPDCVQDLSLAVSMANESCSASRVTQLYCPICNEEMMTLLQLNRYIKIFRGVTGGPTRRSKKLV</sequence>
<proteinExistence type="predicted"/>
<accession>A0A381L6K3</accession>
<reference evidence="2" key="1">
    <citation type="submission" date="2018-07" db="EMBL/GenBank/DDBJ databases">
        <authorList>
            <person name="Quirk P.G."/>
            <person name="Krulwich T.A."/>
        </authorList>
    </citation>
    <scope>NUCLEOTIDE SEQUENCE</scope>
    <source>
        <strain evidence="2">96224</strain>
    </source>
</reference>
<evidence type="ECO:0000256" key="1">
    <source>
        <dbReference type="SAM" id="MobiDB-lite"/>
    </source>
</evidence>
<dbReference type="EMBL" id="UIGY01000028">
    <property type="protein sequence ID" value="SUZ08711.1"/>
    <property type="molecule type" value="Genomic_DNA"/>
</dbReference>
<dbReference type="AlphaFoldDB" id="A0A381L6K3"/>
<gene>
    <name evidence="2" type="ORF">BGT96224V2_LOCUS1843</name>
</gene>
<protein>
    <submittedName>
        <fullName evidence="2">Bgt-3393</fullName>
    </submittedName>
</protein>
<feature type="region of interest" description="Disordered" evidence="1">
    <location>
        <begin position="1"/>
        <end position="29"/>
    </location>
</feature>
<feature type="compositionally biased region" description="Gly residues" evidence="1">
    <location>
        <begin position="1"/>
        <end position="11"/>
    </location>
</feature>
<name>A0A381L6K3_BLUGR</name>